<reference evidence="8" key="1">
    <citation type="submission" date="2025-08" db="UniProtKB">
        <authorList>
            <consortium name="Ensembl"/>
        </authorList>
    </citation>
    <scope>IDENTIFICATION</scope>
</reference>
<dbReference type="PROSITE" id="PS00280">
    <property type="entry name" value="BPTI_KUNITZ_1"/>
    <property type="match status" value="2"/>
</dbReference>
<dbReference type="Gene3D" id="4.10.410.10">
    <property type="entry name" value="Pancreatic trypsin inhibitor Kunitz domain"/>
    <property type="match status" value="2"/>
</dbReference>
<dbReference type="PANTHER" id="PTHR47247:SF1">
    <property type="entry name" value="KUNITZ-TYPE PROTEASE INHIBITOR 2"/>
    <property type="match status" value="1"/>
</dbReference>
<evidence type="ECO:0000313" key="8">
    <source>
        <dbReference type="Ensembl" id="ENSPCEP00000025406.1"/>
    </source>
</evidence>
<evidence type="ECO:0000256" key="4">
    <source>
        <dbReference type="SAM" id="MobiDB-lite"/>
    </source>
</evidence>
<proteinExistence type="predicted"/>
<keyword evidence="5" id="KW-0812">Transmembrane</keyword>
<accession>A0A8C8SWD3</accession>
<evidence type="ECO:0000313" key="9">
    <source>
        <dbReference type="Proteomes" id="UP000694393"/>
    </source>
</evidence>
<name>A0A8C8SWD3_9SAUR</name>
<dbReference type="InterPro" id="IPR036880">
    <property type="entry name" value="Kunitz_BPTI_sf"/>
</dbReference>
<dbReference type="AlphaFoldDB" id="A0A8C8SWD3"/>
<keyword evidence="6" id="KW-0732">Signal</keyword>
<dbReference type="Proteomes" id="UP000694393">
    <property type="component" value="Unplaced"/>
</dbReference>
<feature type="domain" description="BPTI/Kunitz inhibitor" evidence="7">
    <location>
        <begin position="140"/>
        <end position="190"/>
    </location>
</feature>
<dbReference type="GO" id="GO:0004867">
    <property type="term" value="F:serine-type endopeptidase inhibitor activity"/>
    <property type="evidence" value="ECO:0007669"/>
    <property type="project" value="UniProtKB-KW"/>
</dbReference>
<dbReference type="PROSITE" id="PS50279">
    <property type="entry name" value="BPTI_KUNITZ_2"/>
    <property type="match status" value="2"/>
</dbReference>
<keyword evidence="5" id="KW-1133">Transmembrane helix</keyword>
<organism evidence="8 9">
    <name type="scientific">Pelusios castaneus</name>
    <name type="common">West African mud turtle</name>
    <dbReference type="NCBI Taxonomy" id="367368"/>
    <lineage>
        <taxon>Eukaryota</taxon>
        <taxon>Metazoa</taxon>
        <taxon>Chordata</taxon>
        <taxon>Craniata</taxon>
        <taxon>Vertebrata</taxon>
        <taxon>Euteleostomi</taxon>
        <taxon>Archelosauria</taxon>
        <taxon>Testudinata</taxon>
        <taxon>Testudines</taxon>
        <taxon>Pleurodira</taxon>
        <taxon>Pelomedusidae</taxon>
        <taxon>Pelusios</taxon>
    </lineage>
</organism>
<keyword evidence="5" id="KW-0472">Membrane</keyword>
<keyword evidence="9" id="KW-1185">Reference proteome</keyword>
<keyword evidence="2" id="KW-0722">Serine protease inhibitor</keyword>
<dbReference type="PRINTS" id="PR00759">
    <property type="entry name" value="BASICPTASE"/>
</dbReference>
<evidence type="ECO:0000256" key="5">
    <source>
        <dbReference type="SAM" id="Phobius"/>
    </source>
</evidence>
<dbReference type="Pfam" id="PF00014">
    <property type="entry name" value="Kunitz_BPTI"/>
    <property type="match status" value="2"/>
</dbReference>
<sequence>MGRSVLLLLLGALCAGASQGHEGSREPSAAPSESPSPGPPLPELCLLPRVVGRCRAAFPRWWYNATSRECQQFTYGGCGANRNNFLVEDACQRKCVSAPGGEDLNEIPLASRKIPQSEVAGEPSRRGEQASNAFGYEELCLAKAITGRCRASFPRWWFDAEMKTCRQFTYGGCGGNRNNYLTEEECLRRCSGDAEEPKLEQPGIHLMRVVVLAVLLAIIAAVLLGAMVVVFIKICRKNQELALGVPWSPLDDKEYLMSNTYTL</sequence>
<dbReference type="CDD" id="cd22622">
    <property type="entry name" value="Kunitz_HAI2_2-like"/>
    <property type="match status" value="1"/>
</dbReference>
<evidence type="ECO:0000256" key="3">
    <source>
        <dbReference type="ARBA" id="ARBA00023157"/>
    </source>
</evidence>
<evidence type="ECO:0000256" key="1">
    <source>
        <dbReference type="ARBA" id="ARBA00022690"/>
    </source>
</evidence>
<dbReference type="Ensembl" id="ENSPCET00000026257.1">
    <property type="protein sequence ID" value="ENSPCEP00000025406.1"/>
    <property type="gene ID" value="ENSPCEG00000019162.1"/>
</dbReference>
<feature type="signal peptide" evidence="6">
    <location>
        <begin position="1"/>
        <end position="20"/>
    </location>
</feature>
<feature type="domain" description="BPTI/Kunitz inhibitor" evidence="7">
    <location>
        <begin position="45"/>
        <end position="95"/>
    </location>
</feature>
<dbReference type="SMART" id="SM00131">
    <property type="entry name" value="KU"/>
    <property type="match status" value="2"/>
</dbReference>
<dbReference type="InterPro" id="IPR020901">
    <property type="entry name" value="Prtase_inh_Kunz-CS"/>
</dbReference>
<keyword evidence="3" id="KW-1015">Disulfide bond</keyword>
<evidence type="ECO:0000256" key="6">
    <source>
        <dbReference type="SAM" id="SignalP"/>
    </source>
</evidence>
<protein>
    <submittedName>
        <fullName evidence="8">Serine peptidase inhibitor, Kunitz type 2</fullName>
    </submittedName>
</protein>
<evidence type="ECO:0000256" key="2">
    <source>
        <dbReference type="ARBA" id="ARBA00022900"/>
    </source>
</evidence>
<dbReference type="FunFam" id="4.10.410.10:FF:000006">
    <property type="entry name" value="Serine peptidase inhibitor, Kunitz type 1"/>
    <property type="match status" value="2"/>
</dbReference>
<feature type="transmembrane region" description="Helical" evidence="5">
    <location>
        <begin position="206"/>
        <end position="232"/>
    </location>
</feature>
<reference evidence="8" key="2">
    <citation type="submission" date="2025-09" db="UniProtKB">
        <authorList>
            <consortium name="Ensembl"/>
        </authorList>
    </citation>
    <scope>IDENTIFICATION</scope>
</reference>
<feature type="region of interest" description="Disordered" evidence="4">
    <location>
        <begin position="19"/>
        <end position="40"/>
    </location>
</feature>
<dbReference type="SUPFAM" id="SSF57362">
    <property type="entry name" value="BPTI-like"/>
    <property type="match status" value="2"/>
</dbReference>
<feature type="chain" id="PRO_5034344474" evidence="6">
    <location>
        <begin position="21"/>
        <end position="263"/>
    </location>
</feature>
<keyword evidence="1" id="KW-0646">Protease inhibitor</keyword>
<dbReference type="PANTHER" id="PTHR47247">
    <property type="entry name" value="KUNITZ-TYPE PROTEASE INHIBITOR 2"/>
    <property type="match status" value="1"/>
</dbReference>
<evidence type="ECO:0000259" key="7">
    <source>
        <dbReference type="PROSITE" id="PS50279"/>
    </source>
</evidence>
<dbReference type="InterPro" id="IPR002223">
    <property type="entry name" value="Kunitz_BPTI"/>
</dbReference>